<keyword evidence="6" id="KW-1185">Reference proteome</keyword>
<evidence type="ECO:0000313" key="5">
    <source>
        <dbReference type="EMBL" id="CDH51389.1"/>
    </source>
</evidence>
<feature type="chain" id="PRO_5001652681" evidence="3">
    <location>
        <begin position="17"/>
        <end position="205"/>
    </location>
</feature>
<dbReference type="InterPro" id="IPR036300">
    <property type="entry name" value="MIR_dom_sf"/>
</dbReference>
<keyword evidence="1 3" id="KW-0732">Signal</keyword>
<dbReference type="OrthoDB" id="5588846at2759"/>
<dbReference type="CDD" id="cd23279">
    <property type="entry name" value="beta-trefoil_MIR_SDF2-like"/>
    <property type="match status" value="1"/>
</dbReference>
<reference evidence="5" key="1">
    <citation type="submission" date="2013-08" db="EMBL/GenBank/DDBJ databases">
        <title>Gene expansion shapes genome architecture in the human pathogen Lichtheimia corymbifera: an evolutionary genomics analysis in the ancient terrestrial Mucorales (Mucoromycotina).</title>
        <authorList>
            <person name="Schwartze V.U."/>
            <person name="Winter S."/>
            <person name="Shelest E."/>
            <person name="Marcet-Houben M."/>
            <person name="Horn F."/>
            <person name="Wehner S."/>
            <person name="Hoffmann K."/>
            <person name="Riege K."/>
            <person name="Sammeth M."/>
            <person name="Nowrousian M."/>
            <person name="Valiante V."/>
            <person name="Linde J."/>
            <person name="Jacobsen I.D."/>
            <person name="Marz M."/>
            <person name="Brakhage A.A."/>
            <person name="Gabaldon T."/>
            <person name="Bocker S."/>
            <person name="Voigt K."/>
        </authorList>
    </citation>
    <scope>NUCLEOTIDE SEQUENCE [LARGE SCALE GENOMIC DNA]</scope>
    <source>
        <strain evidence="5">FSU 9682</strain>
    </source>
</reference>
<evidence type="ECO:0000256" key="2">
    <source>
        <dbReference type="ARBA" id="ARBA00022737"/>
    </source>
</evidence>
<evidence type="ECO:0000256" key="1">
    <source>
        <dbReference type="ARBA" id="ARBA00022729"/>
    </source>
</evidence>
<feature type="signal peptide" evidence="3">
    <location>
        <begin position="1"/>
        <end position="16"/>
    </location>
</feature>
<protein>
    <submittedName>
        <fullName evidence="5">Mir domain containing protein</fullName>
    </submittedName>
</protein>
<organism evidence="5 6">
    <name type="scientific">Lichtheimia corymbifera JMRC:FSU:9682</name>
    <dbReference type="NCBI Taxonomy" id="1263082"/>
    <lineage>
        <taxon>Eukaryota</taxon>
        <taxon>Fungi</taxon>
        <taxon>Fungi incertae sedis</taxon>
        <taxon>Mucoromycota</taxon>
        <taxon>Mucoromycotina</taxon>
        <taxon>Mucoromycetes</taxon>
        <taxon>Mucorales</taxon>
        <taxon>Lichtheimiaceae</taxon>
        <taxon>Lichtheimia</taxon>
    </lineage>
</organism>
<dbReference type="Pfam" id="PF02815">
    <property type="entry name" value="MIR"/>
    <property type="match status" value="1"/>
</dbReference>
<dbReference type="InterPro" id="IPR016093">
    <property type="entry name" value="MIR_motif"/>
</dbReference>
<dbReference type="PROSITE" id="PS50919">
    <property type="entry name" value="MIR"/>
    <property type="match status" value="2"/>
</dbReference>
<dbReference type="Gene3D" id="2.80.10.50">
    <property type="match status" value="1"/>
</dbReference>
<dbReference type="SMART" id="SM00472">
    <property type="entry name" value="MIR"/>
    <property type="match status" value="3"/>
</dbReference>
<dbReference type="AlphaFoldDB" id="A0A068RN06"/>
<dbReference type="VEuPathDB" id="FungiDB:LCOR_03000.1"/>
<feature type="domain" description="MIR" evidence="4">
    <location>
        <begin position="27"/>
        <end position="81"/>
    </location>
</feature>
<dbReference type="Proteomes" id="UP000027586">
    <property type="component" value="Unassembled WGS sequence"/>
</dbReference>
<name>A0A068RN06_9FUNG</name>
<evidence type="ECO:0000259" key="4">
    <source>
        <dbReference type="PROSITE" id="PS50919"/>
    </source>
</evidence>
<keyword evidence="2" id="KW-0677">Repeat</keyword>
<dbReference type="STRING" id="1263082.A0A068RN06"/>
<evidence type="ECO:0000256" key="3">
    <source>
        <dbReference type="SAM" id="SignalP"/>
    </source>
</evidence>
<dbReference type="SUPFAM" id="SSF82109">
    <property type="entry name" value="MIR domain"/>
    <property type="match status" value="1"/>
</dbReference>
<gene>
    <name evidence="5" type="ORF">LCOR_03000.1</name>
</gene>
<dbReference type="PANTHER" id="PTHR46809">
    <property type="entry name" value="STROMAL CELL-DERIVED FACTOR 2-LIKE PROTEIN"/>
    <property type="match status" value="1"/>
</dbReference>
<accession>A0A068RN06</accession>
<dbReference type="PANTHER" id="PTHR46809:SF2">
    <property type="entry name" value="GH21273P"/>
    <property type="match status" value="1"/>
</dbReference>
<dbReference type="EMBL" id="CBTN010000009">
    <property type="protein sequence ID" value="CDH51389.1"/>
    <property type="molecule type" value="Genomic_DNA"/>
</dbReference>
<comment type="caution">
    <text evidence="5">The sequence shown here is derived from an EMBL/GenBank/DDBJ whole genome shotgun (WGS) entry which is preliminary data.</text>
</comment>
<sequence length="205" mass="22562">MKLNLLALAIVPLAWAASNVPEVEDGFEMVTCGSMVKITSQSTGYKLHSHGVAYGSGSQQQSITAFPEDDDSNSYWIVRAAVGKQCKRGEPVPCGSDIRLQHANTKAYLHSHQHISPLSHQQEVSCFDGEDTGDDWKVQCSSSSTKHWLREEPVQFVHVDTKYYLSSSAQHKYGQPIPGQLEVAAAKSSSKNTKWMAQEGVYFTA</sequence>
<evidence type="ECO:0000313" key="6">
    <source>
        <dbReference type="Proteomes" id="UP000027586"/>
    </source>
</evidence>
<proteinExistence type="predicted"/>
<feature type="domain" description="MIR" evidence="4">
    <location>
        <begin position="89"/>
        <end position="141"/>
    </location>
</feature>